<evidence type="ECO:0000256" key="6">
    <source>
        <dbReference type="SAM" id="MobiDB-lite"/>
    </source>
</evidence>
<feature type="compositionally biased region" description="Polar residues" evidence="6">
    <location>
        <begin position="1"/>
        <end position="18"/>
    </location>
</feature>
<keyword evidence="4" id="KW-0472">Membrane</keyword>
<feature type="compositionally biased region" description="Polar residues" evidence="6">
    <location>
        <begin position="49"/>
        <end position="62"/>
    </location>
</feature>
<dbReference type="HOGENOM" id="CLU_000691_1_1_1"/>
<dbReference type="OrthoDB" id="18431at2759"/>
<dbReference type="eggNOG" id="KOG0929">
    <property type="taxonomic scope" value="Eukaryota"/>
</dbReference>
<protein>
    <recommendedName>
        <fullName evidence="7">SEC7 domain-containing protein</fullName>
    </recommendedName>
</protein>
<sequence>MTEQDNVISDEASMTSVPIETDTENIKPTEAATDELQSQNEVNEAPQVTDEQLNAKIQTSENEPSEQHQIDQQMSDGPQAADSNSNPNSDSELESVPINEPSSETQQQQQTTNEDHDEQEEEDITPSIQISEAVPHTEQPLPSSPSHKRTESILSTNTIASNTKSTLLLAKNTFETILQEKEIKKYPNAQKIIESTMSRVEQTMGQSGSFTLDSIDSILIFEALRASCRTKSSHIKRKALDCLSKLFSFRALDESLLINPPDSMASNDQNQNTQDGITPPPKQLLIDAAIDTIADCFDGEGTNEKLELQIVRALSSCILAEDATSLCHGQSLLKAIRTIYNIFVFSLNPSNQGIAQATLTQVISYVFERVDVKKLEANAALQSQRQSASNIDVTGGSPTEDTAPLTLENINRINADMETTLDDQEDQDIEQNNPQALAIKDTFLVFRTMAKICAKPLEADLDMRSHAVRSKLLSLHIIYSIIKEHIDLFLSPVVYLPGKDGVTLLESIRQYLCLSLSRNAASPVSPVFEITLEIMWLLISNLRAEFKREIPVFLNDIYFPIAELKASTAQQKRYFLSIIQRICNDPRTLIEFYLNYDCNPGMPNVMELMVDYLTKLSLTRVEITQTQRSYYEEQLAKPLATYNLSQLPLLTTSNIASSVDAGQSTLYFPLDFALKMQALNCVVSVLRSLNSWAQKALNPTEPATEGLTKSRSNQSLSVSSFVNDKRASLLREPNANNLGDDESKSILSQGLEMDDPMQFENLKQRKTELSSCINLFNNKPKKAIPVLIEKGFLKDDSPIEIAKWLLQQDGLNLATVGDYLGEGDEKNIAVMHAFVDELDFAGLSIVDALREFLQKFRLPGEGQKIDRFMLKFAERFVEQNPGIFSKADTAYVLSYSLIMLNTDLHSAQVKNRMTLNDFLENNEGIDNGNDLPREFLVNLYNEIDNNEIKLLSEQHEALLSDNGALVHQQPAFNFFSSRDSNREAYMQVSKEIASKTELVFKNLQNSKDKTSSDVYYAASHVEHVKSIFETLWMSFLAALTPPFKEYDDVETTNKCLEGLKISIKISSIFAIADARKSFIGALVQFCNLQNLDEIKMKNVNAMVFLLEVSLTEGNYLKESWTDVLIVVSQLERLQLISKGIDRESVPDVAQARVTNPRHSLDSTRSSAVQSSIFDIWGKKVTPAELAQEKHHKQTLSPDIMKFISSSDLVVLMDNLFTKSSELSGTAIVDFIKALTHVSLDEIESSQYATTPRMFSLQKMIDVCYYNMDRIKLEWTPIWAVMGETFNKICTNPNLTVVFFAIDSLRQLSMRFLDIEELTGFEFQNDFLKPFEYTVENTTNNEVQEMIIDCLGNFIKTKADKIKSGWKPILESLRITAKSNNEVIVSNTLDLVSKEIIANYFEQVFCQDTAFANLVGILEEITKNKKFQKLALHSLEVLKRLTQKIAKICFEDKDETLLHGKDIFQDVWFPMLFCFNDTIMTSDDLEVRSSALNFMFDSLVAYGSHFDKPFWENICTRLLFPIFGVLSKHWEVNQFNSHNDLSVWLSTTLIQALRNLIALFTHYFEALNDMLDGFLGLLVSCICQENDTIARIGRSCLQQLILQNVAKFNDNHWELIGEVFEKLFALTTATELFDYDPLHQGRKSSVTQQVIRNTTASSEDETVERAHQEEASQDVGNEMADQDSEIRGSKGEDTENNTVLPPLNESKTSLVRTDLGSEDPNRRLNVKNSIVVKCVLQLLMIELLNELFENEEFSHHLPYKQAIKMTELLEKSYTFSRDFNEDYGLRTRLAEARVVDKIPNLLKQETSAAAVLIDIMFKLYLNDDEKKTDLLSRLVNICMGVVKAYVSLDDRTMERSINSWRPVIVEILQGFYEFDDEDFRKYCPEVYELVIEILGKSVPTDLRSAVKSFLARVGELYLAIDEVE</sequence>
<evidence type="ECO:0000259" key="7">
    <source>
        <dbReference type="PROSITE" id="PS50190"/>
    </source>
</evidence>
<name>G0VBT1_NAUCA</name>
<dbReference type="SMART" id="SM00222">
    <property type="entry name" value="Sec7"/>
    <property type="match status" value="1"/>
</dbReference>
<organism evidence="8 9">
    <name type="scientific">Naumovozyma castellii</name>
    <name type="common">Yeast</name>
    <name type="synonym">Saccharomyces castellii</name>
    <dbReference type="NCBI Taxonomy" id="27288"/>
    <lineage>
        <taxon>Eukaryota</taxon>
        <taxon>Fungi</taxon>
        <taxon>Dikarya</taxon>
        <taxon>Ascomycota</taxon>
        <taxon>Saccharomycotina</taxon>
        <taxon>Saccharomycetes</taxon>
        <taxon>Saccharomycetales</taxon>
        <taxon>Saccharomycetaceae</taxon>
        <taxon>Naumovozyma</taxon>
    </lineage>
</organism>
<dbReference type="KEGG" id="ncs:NCAS_0B03230"/>
<feature type="compositionally biased region" description="Acidic residues" evidence="6">
    <location>
        <begin position="115"/>
        <end position="124"/>
    </location>
</feature>
<dbReference type="SUPFAM" id="SSF48425">
    <property type="entry name" value="Sec7 domain"/>
    <property type="match status" value="1"/>
</dbReference>
<dbReference type="FunFam" id="1.10.220.20:FF:000002">
    <property type="entry name" value="Brefeldin A-inhibited guanine nucleotide-exchange protein 1"/>
    <property type="match status" value="1"/>
</dbReference>
<evidence type="ECO:0000313" key="8">
    <source>
        <dbReference type="EMBL" id="CCC68407.1"/>
    </source>
</evidence>
<dbReference type="InterPro" id="IPR035999">
    <property type="entry name" value="Sec7_dom_sf"/>
</dbReference>
<dbReference type="FunCoup" id="G0VBT1">
    <property type="interactions" value="1172"/>
</dbReference>
<reference key="2">
    <citation type="submission" date="2011-08" db="EMBL/GenBank/DDBJ databases">
        <title>Genome sequence of Naumovozyma castellii.</title>
        <authorList>
            <person name="Gordon J.L."/>
            <person name="Armisen D."/>
            <person name="Proux-Wera E."/>
            <person name="OhEigeartaigh S.S."/>
            <person name="Byrne K.P."/>
            <person name="Wolfe K.H."/>
        </authorList>
    </citation>
    <scope>NUCLEOTIDE SEQUENCE</scope>
    <source>
        <strain>Type strain:CBS 4309</strain>
    </source>
</reference>
<dbReference type="Pfam" id="PF20252">
    <property type="entry name" value="BIG2_C"/>
    <property type="match status" value="1"/>
</dbReference>
<feature type="region of interest" description="Disordered" evidence="6">
    <location>
        <begin position="1"/>
        <end position="151"/>
    </location>
</feature>
<dbReference type="InterPro" id="IPR016024">
    <property type="entry name" value="ARM-type_fold"/>
</dbReference>
<dbReference type="EMBL" id="HE576753">
    <property type="protein sequence ID" value="CCC68407.1"/>
    <property type="molecule type" value="Genomic_DNA"/>
</dbReference>
<evidence type="ECO:0000256" key="1">
    <source>
        <dbReference type="ARBA" id="ARBA00022448"/>
    </source>
</evidence>
<keyword evidence="2" id="KW-0963">Cytoplasm</keyword>
<comment type="subcellular location">
    <subcellularLocation>
        <location evidence="5">Cytoplasmic vesicle</location>
        <location evidence="5">COPI-coated vesicle membrane</location>
    </subcellularLocation>
</comment>
<reference evidence="8 9" key="1">
    <citation type="journal article" date="2011" name="Proc. Natl. Acad. Sci. U.S.A.">
        <title>Evolutionary erosion of yeast sex chromosomes by mating-type switching accidents.</title>
        <authorList>
            <person name="Gordon J.L."/>
            <person name="Armisen D."/>
            <person name="Proux-Wera E."/>
            <person name="Oheigeartaigh S.S."/>
            <person name="Byrne K.P."/>
            <person name="Wolfe K.H."/>
        </authorList>
    </citation>
    <scope>NUCLEOTIDE SEQUENCE [LARGE SCALE GENOMIC DNA]</scope>
    <source>
        <strain evidence="9">ATCC 76901 / BCRC 22586 / CBS 4309 / NBRC 1992 / NRRL Y-12630</strain>
    </source>
</reference>
<dbReference type="Proteomes" id="UP000001640">
    <property type="component" value="Chromosome 2"/>
</dbReference>
<dbReference type="RefSeq" id="XP_003674781.1">
    <property type="nucleotide sequence ID" value="XM_003674733.1"/>
</dbReference>
<dbReference type="InterPro" id="IPR023394">
    <property type="entry name" value="Sec7_C_sf"/>
</dbReference>
<dbReference type="SUPFAM" id="SSF48371">
    <property type="entry name" value="ARM repeat"/>
    <property type="match status" value="1"/>
</dbReference>
<dbReference type="STRING" id="1064592.G0VBT1"/>
<dbReference type="InterPro" id="IPR000904">
    <property type="entry name" value="Sec7_dom"/>
</dbReference>
<dbReference type="GO" id="GO:0030663">
    <property type="term" value="C:COPI-coated vesicle membrane"/>
    <property type="evidence" value="ECO:0007669"/>
    <property type="project" value="UniProtKB-SubCell"/>
</dbReference>
<evidence type="ECO:0000256" key="4">
    <source>
        <dbReference type="ARBA" id="ARBA00023136"/>
    </source>
</evidence>
<dbReference type="PANTHER" id="PTHR10663:SF375">
    <property type="entry name" value="LD29171P"/>
    <property type="match status" value="1"/>
</dbReference>
<proteinExistence type="predicted"/>
<dbReference type="Pfam" id="PF12783">
    <property type="entry name" value="Sec7-like_HUS"/>
    <property type="match status" value="1"/>
</dbReference>
<dbReference type="GO" id="GO:0005829">
    <property type="term" value="C:cytosol"/>
    <property type="evidence" value="ECO:0007669"/>
    <property type="project" value="EnsemblFungi"/>
</dbReference>
<keyword evidence="9" id="KW-1185">Reference proteome</keyword>
<dbReference type="InterPro" id="IPR046455">
    <property type="entry name" value="Sec7/BIG1-like_C"/>
</dbReference>
<keyword evidence="1" id="KW-0813">Transport</keyword>
<dbReference type="CDD" id="cd00171">
    <property type="entry name" value="Sec7"/>
    <property type="match status" value="1"/>
</dbReference>
<dbReference type="GO" id="GO:0140455">
    <property type="term" value="P:cytoplasm protein quality control"/>
    <property type="evidence" value="ECO:0007669"/>
    <property type="project" value="EnsemblFungi"/>
</dbReference>
<dbReference type="GO" id="GO:0005770">
    <property type="term" value="C:late endosome"/>
    <property type="evidence" value="ECO:0007669"/>
    <property type="project" value="EnsemblFungi"/>
</dbReference>
<feature type="compositionally biased region" description="Polar residues" evidence="6">
    <location>
        <begin position="1645"/>
        <end position="1656"/>
    </location>
</feature>
<dbReference type="Pfam" id="PF09324">
    <property type="entry name" value="Sec7-like_HDS"/>
    <property type="match status" value="1"/>
</dbReference>
<accession>G0VBT1</accession>
<dbReference type="GO" id="GO:0005085">
    <property type="term" value="F:guanyl-nucleotide exchange factor activity"/>
    <property type="evidence" value="ECO:0007669"/>
    <property type="project" value="EnsemblFungi"/>
</dbReference>
<dbReference type="Gene3D" id="1.10.1000.11">
    <property type="entry name" value="Arf Nucleotide-binding Site Opener,domain 2"/>
    <property type="match status" value="1"/>
</dbReference>
<dbReference type="Gene3D" id="1.10.220.20">
    <property type="match status" value="1"/>
</dbReference>
<dbReference type="GO" id="GO:0015031">
    <property type="term" value="P:protein transport"/>
    <property type="evidence" value="ECO:0007669"/>
    <property type="project" value="UniProtKB-KW"/>
</dbReference>
<dbReference type="FunFam" id="1.10.1000.11:FF:000003">
    <property type="entry name" value="Brefeldin A-inhibited guanine nucleotide-exchange protein 1"/>
    <property type="match status" value="1"/>
</dbReference>
<evidence type="ECO:0000313" key="9">
    <source>
        <dbReference type="Proteomes" id="UP000001640"/>
    </source>
</evidence>
<dbReference type="GO" id="GO:0006891">
    <property type="term" value="P:intra-Golgi vesicle-mediated transport"/>
    <property type="evidence" value="ECO:0007669"/>
    <property type="project" value="EnsemblFungi"/>
</dbReference>
<evidence type="ECO:0000256" key="3">
    <source>
        <dbReference type="ARBA" id="ARBA00022927"/>
    </source>
</evidence>
<dbReference type="InterPro" id="IPR015403">
    <property type="entry name" value="Mon2/Sec7/BIG1-like_HDS"/>
</dbReference>
<keyword evidence="3" id="KW-0653">Protein transport</keyword>
<feature type="compositionally biased region" description="Basic and acidic residues" evidence="6">
    <location>
        <begin position="1683"/>
        <end position="1692"/>
    </location>
</feature>
<evidence type="ECO:0000256" key="5">
    <source>
        <dbReference type="ARBA" id="ARBA00060451"/>
    </source>
</evidence>
<dbReference type="InterPro" id="IPR032691">
    <property type="entry name" value="Mon2/Sec7/BIG1-like_HUS"/>
</dbReference>
<dbReference type="Pfam" id="PF16213">
    <property type="entry name" value="DCB"/>
    <property type="match status" value="1"/>
</dbReference>
<dbReference type="GO" id="GO:0005802">
    <property type="term" value="C:trans-Golgi network"/>
    <property type="evidence" value="ECO:0007669"/>
    <property type="project" value="EnsemblFungi"/>
</dbReference>
<dbReference type="InterPro" id="IPR032629">
    <property type="entry name" value="DCB_dom"/>
</dbReference>
<feature type="domain" description="SEC7" evidence="7">
    <location>
        <begin position="758"/>
        <end position="946"/>
    </location>
</feature>
<dbReference type="GeneID" id="96901967"/>
<dbReference type="GO" id="GO:0032012">
    <property type="term" value="P:regulation of ARF protein signal transduction"/>
    <property type="evidence" value="ECO:0007669"/>
    <property type="project" value="InterPro"/>
</dbReference>
<dbReference type="PANTHER" id="PTHR10663">
    <property type="entry name" value="GUANYL-NUCLEOTIDE EXCHANGE FACTOR"/>
    <property type="match status" value="1"/>
</dbReference>
<dbReference type="PROSITE" id="PS50190">
    <property type="entry name" value="SEC7"/>
    <property type="match status" value="1"/>
</dbReference>
<evidence type="ECO:0000256" key="2">
    <source>
        <dbReference type="ARBA" id="ARBA00022490"/>
    </source>
</evidence>
<feature type="region of interest" description="Disordered" evidence="6">
    <location>
        <begin position="1645"/>
        <end position="1702"/>
    </location>
</feature>
<dbReference type="InParanoid" id="G0VBT1"/>
<dbReference type="GO" id="GO:0000045">
    <property type="term" value="P:autophagosome assembly"/>
    <property type="evidence" value="ECO:0007669"/>
    <property type="project" value="EnsemblFungi"/>
</dbReference>
<dbReference type="GO" id="GO:0006888">
    <property type="term" value="P:endoplasmic reticulum to Golgi vesicle-mediated transport"/>
    <property type="evidence" value="ECO:0007669"/>
    <property type="project" value="EnsemblFungi"/>
</dbReference>
<dbReference type="Pfam" id="PF01369">
    <property type="entry name" value="Sec7"/>
    <property type="match status" value="1"/>
</dbReference>
<gene>
    <name evidence="8" type="primary">NCAS0B03230</name>
    <name evidence="8" type="ordered locus">NCAS_0B03230</name>
</gene>